<name>A0AAW1R0C8_9CHLO</name>
<protein>
    <submittedName>
        <fullName evidence="3">Uncharacterized protein</fullName>
    </submittedName>
</protein>
<evidence type="ECO:0000256" key="1">
    <source>
        <dbReference type="SAM" id="MobiDB-lite"/>
    </source>
</evidence>
<keyword evidence="2" id="KW-1133">Transmembrane helix</keyword>
<evidence type="ECO:0000313" key="3">
    <source>
        <dbReference type="EMBL" id="KAK9827217.1"/>
    </source>
</evidence>
<accession>A0AAW1R0C8</accession>
<feature type="compositionally biased region" description="Low complexity" evidence="1">
    <location>
        <begin position="134"/>
        <end position="154"/>
    </location>
</feature>
<evidence type="ECO:0000313" key="4">
    <source>
        <dbReference type="Proteomes" id="UP001438707"/>
    </source>
</evidence>
<feature type="transmembrane region" description="Helical" evidence="2">
    <location>
        <begin position="173"/>
        <end position="191"/>
    </location>
</feature>
<sequence>MAAVASVSYCTRNPDTDVCKQACTASTGTDPTTPGFTKDFCNNLYANYCADQANQSRSICACHLPWSSYPGSDLVSQSFPNFQEPLCWFNNCKSTGYYKGLPSNLCPKCLQNLTINIGANSKADIENISQSCNSSPSPTTTPLPAAASTPVAASPQPSPTASALAWMQANAKVAGIILAVVVVLVLVMAMAS</sequence>
<organism evidence="3 4">
    <name type="scientific">Apatococcus lobatus</name>
    <dbReference type="NCBI Taxonomy" id="904363"/>
    <lineage>
        <taxon>Eukaryota</taxon>
        <taxon>Viridiplantae</taxon>
        <taxon>Chlorophyta</taxon>
        <taxon>core chlorophytes</taxon>
        <taxon>Trebouxiophyceae</taxon>
        <taxon>Chlorellales</taxon>
        <taxon>Chlorellaceae</taxon>
        <taxon>Apatococcus</taxon>
    </lineage>
</organism>
<comment type="caution">
    <text evidence="3">The sequence shown here is derived from an EMBL/GenBank/DDBJ whole genome shotgun (WGS) entry which is preliminary data.</text>
</comment>
<gene>
    <name evidence="3" type="ORF">WJX74_010740</name>
</gene>
<dbReference type="AlphaFoldDB" id="A0AAW1R0C8"/>
<evidence type="ECO:0000256" key="2">
    <source>
        <dbReference type="SAM" id="Phobius"/>
    </source>
</evidence>
<proteinExistence type="predicted"/>
<keyword evidence="2" id="KW-0812">Transmembrane</keyword>
<dbReference type="Proteomes" id="UP001438707">
    <property type="component" value="Unassembled WGS sequence"/>
</dbReference>
<keyword evidence="2" id="KW-0472">Membrane</keyword>
<dbReference type="EMBL" id="JALJOS010000019">
    <property type="protein sequence ID" value="KAK9827217.1"/>
    <property type="molecule type" value="Genomic_DNA"/>
</dbReference>
<reference evidence="3 4" key="1">
    <citation type="journal article" date="2024" name="Nat. Commun.">
        <title>Phylogenomics reveals the evolutionary origins of lichenization in chlorophyte algae.</title>
        <authorList>
            <person name="Puginier C."/>
            <person name="Libourel C."/>
            <person name="Otte J."/>
            <person name="Skaloud P."/>
            <person name="Haon M."/>
            <person name="Grisel S."/>
            <person name="Petersen M."/>
            <person name="Berrin J.G."/>
            <person name="Delaux P.M."/>
            <person name="Dal Grande F."/>
            <person name="Keller J."/>
        </authorList>
    </citation>
    <scope>NUCLEOTIDE SEQUENCE [LARGE SCALE GENOMIC DNA]</scope>
    <source>
        <strain evidence="3 4">SAG 2145</strain>
    </source>
</reference>
<keyword evidence="4" id="KW-1185">Reference proteome</keyword>
<feature type="region of interest" description="Disordered" evidence="1">
    <location>
        <begin position="130"/>
        <end position="154"/>
    </location>
</feature>